<dbReference type="GO" id="GO:0005634">
    <property type="term" value="C:nucleus"/>
    <property type="evidence" value="ECO:0007669"/>
    <property type="project" value="TreeGrafter"/>
</dbReference>
<dbReference type="PANTHER" id="PTHR10242:SF4">
    <property type="entry name" value="OS07G0657600 PROTEIN"/>
    <property type="match status" value="1"/>
</dbReference>
<reference evidence="1" key="1">
    <citation type="submission" date="2023-05" db="EMBL/GenBank/DDBJ databases">
        <title>Nepenthes gracilis genome sequencing.</title>
        <authorList>
            <person name="Fukushima K."/>
        </authorList>
    </citation>
    <scope>NUCLEOTIDE SEQUENCE</scope>
    <source>
        <strain evidence="1">SING2019-196</strain>
    </source>
</reference>
<keyword evidence="2" id="KW-1185">Reference proteome</keyword>
<proteinExistence type="predicted"/>
<dbReference type="EMBL" id="BSYO01000027">
    <property type="protein sequence ID" value="GMH23853.1"/>
    <property type="molecule type" value="Genomic_DNA"/>
</dbReference>
<protein>
    <recommendedName>
        <fullName evidence="3">HhH-GPD domain-containing protein</fullName>
    </recommendedName>
</protein>
<evidence type="ECO:0008006" key="3">
    <source>
        <dbReference type="Google" id="ProtNLM"/>
    </source>
</evidence>
<evidence type="ECO:0000313" key="1">
    <source>
        <dbReference type="EMBL" id="GMH23853.1"/>
    </source>
</evidence>
<sequence>MEAGLGKSGDEKEEDTKSWFDVELPLGEAAEAFDLEKAVCSHGLFMMAPNKWDPLSKSLLRPLRLNNDNDGDDDTVLVRVSHPSDLPHSLLLRVLGRLSLSPLQSDAVVAQVRRMLRLSEREERKVREFQLMHAEAKKTGFGRVFRSPTLFEDMVKSILFCNCQWPRTLSMARALCELQLELSHHSSRLYSGQVDHIYSKAATTGTEWFTPRTPSAKESLKRFKRHKISQALWREGAEAANVLETRSLENSISSFISAKKEYNTNNSGTCCQAIDENCEADSEGREPFSYPSIGNFPSPKEIASLDEKYLAKRCNLGYRAGRILKLAQSVVDGRVQLRELEELCAETSMSNYDKVDEKLKEIHGFGPFTRGNVLMCMGFYNVVPADSETIRHLKQVHGRSTTTQTVQKAIEEIYREFEPFQFLAYWSEMWDFYEKWFGKLSEMPPSEYRLITASNMRTKRKLVVEDSKSLAAITGSKD</sequence>
<dbReference type="SUPFAM" id="SSF48150">
    <property type="entry name" value="DNA-glycosylase"/>
    <property type="match status" value="1"/>
</dbReference>
<evidence type="ECO:0000313" key="2">
    <source>
        <dbReference type="Proteomes" id="UP001279734"/>
    </source>
</evidence>
<name>A0AAD3T5E7_NEPGR</name>
<dbReference type="GO" id="GO:0006285">
    <property type="term" value="P:base-excision repair, AP site formation"/>
    <property type="evidence" value="ECO:0007669"/>
    <property type="project" value="TreeGrafter"/>
</dbReference>
<dbReference type="InterPro" id="IPR011257">
    <property type="entry name" value="DNA_glycosylase"/>
</dbReference>
<dbReference type="GO" id="GO:0034039">
    <property type="term" value="F:8-oxo-7,8-dihydroguanine DNA N-glycosylase activity"/>
    <property type="evidence" value="ECO:0007669"/>
    <property type="project" value="TreeGrafter"/>
</dbReference>
<comment type="caution">
    <text evidence="1">The sequence shown here is derived from an EMBL/GenBank/DDBJ whole genome shotgun (WGS) entry which is preliminary data.</text>
</comment>
<organism evidence="1 2">
    <name type="scientific">Nepenthes gracilis</name>
    <name type="common">Slender pitcher plant</name>
    <dbReference type="NCBI Taxonomy" id="150966"/>
    <lineage>
        <taxon>Eukaryota</taxon>
        <taxon>Viridiplantae</taxon>
        <taxon>Streptophyta</taxon>
        <taxon>Embryophyta</taxon>
        <taxon>Tracheophyta</taxon>
        <taxon>Spermatophyta</taxon>
        <taxon>Magnoliopsida</taxon>
        <taxon>eudicotyledons</taxon>
        <taxon>Gunneridae</taxon>
        <taxon>Pentapetalae</taxon>
        <taxon>Caryophyllales</taxon>
        <taxon>Nepenthaceae</taxon>
        <taxon>Nepenthes</taxon>
    </lineage>
</organism>
<gene>
    <name evidence="1" type="ORF">Nepgr_025696</name>
</gene>
<dbReference type="AlphaFoldDB" id="A0AAD3T5E7"/>
<dbReference type="PANTHER" id="PTHR10242">
    <property type="entry name" value="8-OXOGUANINE DNA GLYCOSYLASE"/>
    <property type="match status" value="1"/>
</dbReference>
<dbReference type="Gene3D" id="1.10.340.30">
    <property type="entry name" value="Hypothetical protein, domain 2"/>
    <property type="match status" value="1"/>
</dbReference>
<dbReference type="Proteomes" id="UP001279734">
    <property type="component" value="Unassembled WGS sequence"/>
</dbReference>
<dbReference type="InterPro" id="IPR052054">
    <property type="entry name" value="Oxidative_DNA_repair_enzyme"/>
</dbReference>
<accession>A0AAD3T5E7</accession>